<evidence type="ECO:0000256" key="5">
    <source>
        <dbReference type="HAMAP-Rule" id="MF_00905"/>
    </source>
</evidence>
<dbReference type="HAMAP" id="MF_00905">
    <property type="entry name" value="cAMP_phosphodiest_CpdA"/>
    <property type="match status" value="1"/>
</dbReference>
<comment type="cofactor">
    <cofactor evidence="5">
        <name>Fe(2+)</name>
        <dbReference type="ChEBI" id="CHEBI:29033"/>
    </cofactor>
    <text evidence="5">Binds 2 Fe(2+) ions per subunit.</text>
</comment>
<keyword evidence="5" id="KW-0547">Nucleotide-binding</keyword>
<dbReference type="EMBL" id="SMGJ01000004">
    <property type="protein sequence ID" value="TCK69636.1"/>
    <property type="molecule type" value="Genomic_DNA"/>
</dbReference>
<keyword evidence="1 5" id="KW-0479">Metal-binding</keyword>
<keyword evidence="2 5" id="KW-0378">Hydrolase</keyword>
<evidence type="ECO:0000259" key="6">
    <source>
        <dbReference type="Pfam" id="PF00149"/>
    </source>
</evidence>
<feature type="binding site" evidence="5">
    <location>
        <position position="203"/>
    </location>
    <ligand>
        <name>Fe cation</name>
        <dbReference type="ChEBI" id="CHEBI:24875"/>
        <label>1</label>
    </ligand>
</feature>
<dbReference type="Proteomes" id="UP000295496">
    <property type="component" value="Unassembled WGS sequence"/>
</dbReference>
<organism evidence="7 8">
    <name type="scientific">Lonepinella koalarum</name>
    <dbReference type="NCBI Taxonomy" id="53417"/>
    <lineage>
        <taxon>Bacteria</taxon>
        <taxon>Pseudomonadati</taxon>
        <taxon>Pseudomonadota</taxon>
        <taxon>Gammaproteobacteria</taxon>
        <taxon>Pasteurellales</taxon>
        <taxon>Pasteurellaceae</taxon>
        <taxon>Lonepinella</taxon>
    </lineage>
</organism>
<keyword evidence="5" id="KW-0114">cAMP</keyword>
<feature type="binding site" evidence="5">
    <location>
        <begin position="91"/>
        <end position="92"/>
    </location>
    <ligand>
        <name>AMP</name>
        <dbReference type="ChEBI" id="CHEBI:456215"/>
    </ligand>
</feature>
<dbReference type="Gene3D" id="3.60.21.10">
    <property type="match status" value="1"/>
</dbReference>
<feature type="binding site" evidence="5">
    <location>
        <position position="21"/>
    </location>
    <ligand>
        <name>AMP</name>
        <dbReference type="ChEBI" id="CHEBI:456215"/>
    </ligand>
</feature>
<dbReference type="NCBIfam" id="NF008359">
    <property type="entry name" value="PRK11148.1"/>
    <property type="match status" value="1"/>
</dbReference>
<keyword evidence="8" id="KW-1185">Reference proteome</keyword>
<comment type="caution">
    <text evidence="7">The sequence shown here is derived from an EMBL/GenBank/DDBJ whole genome shotgun (WGS) entry which is preliminary data.</text>
</comment>
<reference evidence="7 8" key="1">
    <citation type="submission" date="2019-03" db="EMBL/GenBank/DDBJ databases">
        <title>Genomic Encyclopedia of Type Strains, Phase IV (KMG-IV): sequencing the most valuable type-strain genomes for metagenomic binning, comparative biology and taxonomic classification.</title>
        <authorList>
            <person name="Goeker M."/>
        </authorList>
    </citation>
    <scope>NUCLEOTIDE SEQUENCE [LARGE SCALE GENOMIC DNA]</scope>
    <source>
        <strain evidence="7 8">DSM 10053</strain>
    </source>
</reference>
<comment type="function">
    <text evidence="5">Hydrolyzes cAMP to 5'-AMP. Plays an important regulatory role in modulating the intracellular concentration of cAMP, thereby influencing cAMP-dependent processes.</text>
</comment>
<evidence type="ECO:0000313" key="7">
    <source>
        <dbReference type="EMBL" id="TCK69636.1"/>
    </source>
</evidence>
<dbReference type="InterPro" id="IPR004843">
    <property type="entry name" value="Calcineurin-like_PHP"/>
</dbReference>
<feature type="binding site" evidence="5">
    <location>
        <position position="91"/>
    </location>
    <ligand>
        <name>Fe cation</name>
        <dbReference type="ChEBI" id="CHEBI:24875"/>
        <label>2</label>
    </ligand>
</feature>
<comment type="similarity">
    <text evidence="4 5">Belongs to the cyclic nucleotide phosphodiesterase class-III family.</text>
</comment>
<feature type="binding site" evidence="5">
    <location>
        <position position="61"/>
    </location>
    <ligand>
        <name>Fe cation</name>
        <dbReference type="ChEBI" id="CHEBI:24875"/>
        <label>2</label>
    </ligand>
</feature>
<evidence type="ECO:0000256" key="2">
    <source>
        <dbReference type="ARBA" id="ARBA00022801"/>
    </source>
</evidence>
<dbReference type="InterPro" id="IPR050884">
    <property type="entry name" value="CNP_phosphodiesterase-III"/>
</dbReference>
<comment type="catalytic activity">
    <reaction evidence="5">
        <text>3',5'-cyclic AMP + H2O = AMP + H(+)</text>
        <dbReference type="Rhea" id="RHEA:25277"/>
        <dbReference type="ChEBI" id="CHEBI:15377"/>
        <dbReference type="ChEBI" id="CHEBI:15378"/>
        <dbReference type="ChEBI" id="CHEBI:58165"/>
        <dbReference type="ChEBI" id="CHEBI:456215"/>
        <dbReference type="EC" id="3.1.4.53"/>
    </reaction>
</comment>
<proteinExistence type="inferred from homology"/>
<evidence type="ECO:0000256" key="3">
    <source>
        <dbReference type="ARBA" id="ARBA00023004"/>
    </source>
</evidence>
<feature type="binding site" evidence="5">
    <location>
        <position position="19"/>
    </location>
    <ligand>
        <name>Fe cation</name>
        <dbReference type="ChEBI" id="CHEBI:24875"/>
        <label>1</label>
    </ligand>
</feature>
<dbReference type="Pfam" id="PF00149">
    <property type="entry name" value="Metallophos"/>
    <property type="match status" value="1"/>
</dbReference>
<dbReference type="InterPro" id="IPR026575">
    <property type="entry name" value="GpdQ/CpdA-like"/>
</dbReference>
<dbReference type="InterPro" id="IPR046379">
    <property type="entry name" value="cAMP_phosphodiest_CpdA"/>
</dbReference>
<feature type="binding site" evidence="5">
    <location>
        <position position="162"/>
    </location>
    <ligand>
        <name>Fe cation</name>
        <dbReference type="ChEBI" id="CHEBI:24875"/>
        <label>2</label>
    </ligand>
</feature>
<feature type="binding site" evidence="5">
    <location>
        <position position="61"/>
    </location>
    <ligand>
        <name>AMP</name>
        <dbReference type="ChEBI" id="CHEBI:456215"/>
    </ligand>
</feature>
<feature type="binding site" evidence="5">
    <location>
        <position position="21"/>
    </location>
    <ligand>
        <name>Fe cation</name>
        <dbReference type="ChEBI" id="CHEBI:24875"/>
        <label>1</label>
    </ligand>
</feature>
<keyword evidence="3 5" id="KW-0408">Iron</keyword>
<dbReference type="InterPro" id="IPR029052">
    <property type="entry name" value="Metallo-depent_PP-like"/>
</dbReference>
<feature type="binding site" evidence="5">
    <location>
        <position position="61"/>
    </location>
    <ligand>
        <name>Fe cation</name>
        <dbReference type="ChEBI" id="CHEBI:24875"/>
        <label>1</label>
    </ligand>
</feature>
<gene>
    <name evidence="5" type="primary">cpdA</name>
    <name evidence="7" type="ORF">EV692_1562</name>
</gene>
<dbReference type="OrthoDB" id="9784378at2"/>
<dbReference type="AlphaFoldDB" id="A0A4R1KWH8"/>
<feature type="binding site" evidence="5">
    <location>
        <position position="201"/>
    </location>
    <ligand>
        <name>Fe cation</name>
        <dbReference type="ChEBI" id="CHEBI:24875"/>
        <label>2</label>
    </ligand>
</feature>
<feature type="binding site" evidence="5">
    <location>
        <position position="203"/>
    </location>
    <ligand>
        <name>AMP</name>
        <dbReference type="ChEBI" id="CHEBI:456215"/>
    </ligand>
</feature>
<accession>A0A4R1KWH8</accession>
<dbReference type="GO" id="GO:0046872">
    <property type="term" value="F:metal ion binding"/>
    <property type="evidence" value="ECO:0007669"/>
    <property type="project" value="UniProtKB-UniRule"/>
</dbReference>
<dbReference type="CDD" id="cd07402">
    <property type="entry name" value="MPP_GpdQ"/>
    <property type="match status" value="1"/>
</dbReference>
<dbReference type="PANTHER" id="PTHR42988">
    <property type="entry name" value="PHOSPHOHYDROLASE"/>
    <property type="match status" value="1"/>
</dbReference>
<evidence type="ECO:0000256" key="1">
    <source>
        <dbReference type="ARBA" id="ARBA00022723"/>
    </source>
</evidence>
<sequence length="273" mass="32034">MVECINRDDEQIRFIQITDPHLFKEKTGELLGINTYNSFRQVVNEIQQSETDYQFVLATGDLVQDSSEEGYLNFCHIIHPLGKPVYWIPGNHDFQPVMRKVFAQQSYIYADKHLLLGDKWQVLLLDSQVYGVPHGELSQYQLDWLDEKLQEYQEYYSLIVLHHHLLSTNSVWLDQHNLRNAHELLHILQKYENVRGILHGHIHQQVDAQWNGYQLMCTPATGVQFKPDNNVFTLDTLQPAWREISLMPDGTIETQVHRIQQAKFLPNMHELGY</sequence>
<dbReference type="RefSeq" id="WP_132302162.1">
    <property type="nucleotide sequence ID" value="NZ_CP170642.1"/>
</dbReference>
<protein>
    <recommendedName>
        <fullName evidence="5">3',5'-cyclic adenosine monophosphate phosphodiesterase CpdA</fullName>
        <shortName evidence="5">3',5'-cyclic AMP phosphodiesterase</shortName>
        <shortName evidence="5">cAMP phosphodiesterase</shortName>
        <ecNumber evidence="5">3.1.4.53</ecNumber>
    </recommendedName>
</protein>
<dbReference type="GO" id="GO:0004115">
    <property type="term" value="F:3',5'-cyclic-AMP phosphodiesterase activity"/>
    <property type="evidence" value="ECO:0007669"/>
    <property type="project" value="UniProtKB-UniRule"/>
</dbReference>
<evidence type="ECO:0000313" key="8">
    <source>
        <dbReference type="Proteomes" id="UP000295496"/>
    </source>
</evidence>
<dbReference type="EC" id="3.1.4.53" evidence="5"/>
<dbReference type="PANTHER" id="PTHR42988:SF2">
    <property type="entry name" value="CYCLIC NUCLEOTIDE PHOSPHODIESTERASE CBUA0032-RELATED"/>
    <property type="match status" value="1"/>
</dbReference>
<feature type="domain" description="Calcineurin-like phosphoesterase" evidence="6">
    <location>
        <begin position="12"/>
        <end position="204"/>
    </location>
</feature>
<dbReference type="GO" id="GO:0000166">
    <property type="term" value="F:nucleotide binding"/>
    <property type="evidence" value="ECO:0007669"/>
    <property type="project" value="UniProtKB-UniRule"/>
</dbReference>
<name>A0A4R1KWH8_9PAST</name>
<dbReference type="SUPFAM" id="SSF56300">
    <property type="entry name" value="Metallo-dependent phosphatases"/>
    <property type="match status" value="1"/>
</dbReference>
<evidence type="ECO:0000256" key="4">
    <source>
        <dbReference type="ARBA" id="ARBA00025742"/>
    </source>
</evidence>